<protein>
    <submittedName>
        <fullName evidence="3">G3208 protein</fullName>
    </submittedName>
</protein>
<comment type="caution">
    <text evidence="3">The sequence shown here is derived from an EMBL/GenBank/DDBJ whole genome shotgun (WGS) entry which is preliminary data.</text>
</comment>
<sequence length="336" mass="37785">MNSNNAHSDESLSCNVSETSTAETDTFDDILSRYTCTCDPELCLKLRRSVGPVSLRANRYFNGRCDRWAFVVRPADEEKHKWIHRLAIEPACERASLSTSKIRLWQILRVQAVASYDWDTRIPGLQWRVSSKWSRGQGKLGRKEKLRYGGLPAVELHPHWRMDLFMPEVEGTLGGGSRDQSVHVEKGHCHVSIPKLEVLLDLNDVSGTKDQLATLLQRVGRRNRKVPAQEPIPSCASESTRLEAAGESPGISFNHEQEHAIADLVDYPASVKASSSSALSRRPQRSWKDTHRQSPLKPPEHGLLPLSGPPHQRYPGQQALEHLGDMWKRVTQAGRT</sequence>
<evidence type="ECO:0000313" key="4">
    <source>
        <dbReference type="Proteomes" id="UP001497392"/>
    </source>
</evidence>
<dbReference type="PANTHER" id="PTHR35710:SF1">
    <property type="entry name" value="OBP3-RESPONSIVE PROTEIN 4 (ORG4)"/>
    <property type="match status" value="1"/>
</dbReference>
<reference evidence="3 4" key="1">
    <citation type="submission" date="2024-06" db="EMBL/GenBank/DDBJ databases">
        <authorList>
            <person name="Kraege A."/>
            <person name="Thomma B."/>
        </authorList>
    </citation>
    <scope>NUCLEOTIDE SEQUENCE [LARGE SCALE GENOMIC DNA]</scope>
</reference>
<accession>A0ABP1FNV9</accession>
<proteinExistence type="predicted"/>
<name>A0ABP1FNV9_9CHLO</name>
<gene>
    <name evidence="3" type="primary">g3208</name>
    <name evidence="3" type="ORF">VP750_LOCUS2740</name>
</gene>
<feature type="domain" description="DUF7781" evidence="2">
    <location>
        <begin position="34"/>
        <end position="199"/>
    </location>
</feature>
<organism evidence="3 4">
    <name type="scientific">Coccomyxa viridis</name>
    <dbReference type="NCBI Taxonomy" id="1274662"/>
    <lineage>
        <taxon>Eukaryota</taxon>
        <taxon>Viridiplantae</taxon>
        <taxon>Chlorophyta</taxon>
        <taxon>core chlorophytes</taxon>
        <taxon>Trebouxiophyceae</taxon>
        <taxon>Trebouxiophyceae incertae sedis</taxon>
        <taxon>Coccomyxaceae</taxon>
        <taxon>Coccomyxa</taxon>
    </lineage>
</organism>
<dbReference type="PANTHER" id="PTHR35710">
    <property type="entry name" value="OBP3-RESPONSIVE PROTEIN 4 (ORG4)"/>
    <property type="match status" value="1"/>
</dbReference>
<evidence type="ECO:0000313" key="3">
    <source>
        <dbReference type="EMBL" id="CAL5221081.1"/>
    </source>
</evidence>
<dbReference type="EMBL" id="CAXHTA020000004">
    <property type="protein sequence ID" value="CAL5221081.1"/>
    <property type="molecule type" value="Genomic_DNA"/>
</dbReference>
<dbReference type="Proteomes" id="UP001497392">
    <property type="component" value="Unassembled WGS sequence"/>
</dbReference>
<feature type="region of interest" description="Disordered" evidence="1">
    <location>
        <begin position="224"/>
        <end position="248"/>
    </location>
</feature>
<dbReference type="InterPro" id="IPR056683">
    <property type="entry name" value="DUF7781"/>
</dbReference>
<feature type="region of interest" description="Disordered" evidence="1">
    <location>
        <begin position="275"/>
        <end position="316"/>
    </location>
</feature>
<evidence type="ECO:0000259" key="2">
    <source>
        <dbReference type="Pfam" id="PF25003"/>
    </source>
</evidence>
<keyword evidence="4" id="KW-1185">Reference proteome</keyword>
<dbReference type="Pfam" id="PF25003">
    <property type="entry name" value="DUF7781"/>
    <property type="match status" value="1"/>
</dbReference>
<evidence type="ECO:0000256" key="1">
    <source>
        <dbReference type="SAM" id="MobiDB-lite"/>
    </source>
</evidence>